<dbReference type="EMBL" id="JYDC01000017">
    <property type="protein sequence ID" value="KZL42831.1"/>
    <property type="molecule type" value="Genomic_DNA"/>
</dbReference>
<sequence>MLQRLPKQVDNSLPSLNLAAKYKLTDSGYAIVFLGPTLMLLVAFVFYPMLKTLYMSFFLTNDFGKTTAFVGLSNYVSLITSSSYLSSLGATLVFVLAVSILTVVLGVALAVTANQELKGIRLFRTLFSATMGVSVSVAAIFWLFAFNPSVGVFAQLSQALHLPVVNWLTDPKSAMVAIIISTVWMNLGFTFLIIFGALQSVPKSLYEAADIVGISKLTQLFKVTIPMISGTLFFVMIVTLIEAFKSFGLIDMMTEGGPDNATNLLVYRIYQDAFINGNFAQGSTESILLTIIIAIFTLIQFKFLGKRVHY</sequence>
<keyword evidence="10" id="KW-1185">Reference proteome</keyword>
<comment type="subcellular location">
    <subcellularLocation>
        <location evidence="1 7">Cell membrane</location>
        <topology evidence="1 7">Multi-pass membrane protein</topology>
    </subcellularLocation>
</comment>
<feature type="transmembrane region" description="Helical" evidence="7">
    <location>
        <begin position="219"/>
        <end position="241"/>
    </location>
</feature>
<dbReference type="AlphaFoldDB" id="A0A166HKL1"/>
<evidence type="ECO:0000313" key="10">
    <source>
        <dbReference type="Proteomes" id="UP000076480"/>
    </source>
</evidence>
<organism evidence="9 10">
    <name type="scientific">Secundilactobacillus collinoides</name>
    <name type="common">Lactobacillus collinoides</name>
    <dbReference type="NCBI Taxonomy" id="33960"/>
    <lineage>
        <taxon>Bacteria</taxon>
        <taxon>Bacillati</taxon>
        <taxon>Bacillota</taxon>
        <taxon>Bacilli</taxon>
        <taxon>Lactobacillales</taxon>
        <taxon>Lactobacillaceae</taxon>
        <taxon>Secundilactobacillus</taxon>
    </lineage>
</organism>
<feature type="transmembrane region" description="Helical" evidence="7">
    <location>
        <begin position="28"/>
        <end position="47"/>
    </location>
</feature>
<evidence type="ECO:0000256" key="3">
    <source>
        <dbReference type="ARBA" id="ARBA00022475"/>
    </source>
</evidence>
<feature type="transmembrane region" description="Helical" evidence="7">
    <location>
        <begin position="286"/>
        <end position="304"/>
    </location>
</feature>
<dbReference type="OrthoDB" id="9787541at2"/>
<feature type="transmembrane region" description="Helical" evidence="7">
    <location>
        <begin position="125"/>
        <end position="145"/>
    </location>
</feature>
<evidence type="ECO:0000256" key="6">
    <source>
        <dbReference type="ARBA" id="ARBA00023136"/>
    </source>
</evidence>
<comment type="caution">
    <text evidence="9">The sequence shown here is derived from an EMBL/GenBank/DDBJ whole genome shotgun (WGS) entry which is preliminary data.</text>
</comment>
<dbReference type="SUPFAM" id="SSF161098">
    <property type="entry name" value="MetI-like"/>
    <property type="match status" value="1"/>
</dbReference>
<reference evidence="9 10" key="1">
    <citation type="submission" date="2015-02" db="EMBL/GenBank/DDBJ databases">
        <title>Draft genome sequence of Lactobacillus collinoides CUPV2371 isolated from a natural cider, the first genome sequence of a strain of this species.</title>
        <authorList>
            <person name="Puertas A.I."/>
            <person name="Spano G."/>
            <person name="Capozzi V."/>
            <person name="Lamontanara A."/>
            <person name="Orru L."/>
            <person name="Duenas M.T."/>
        </authorList>
    </citation>
    <scope>NUCLEOTIDE SEQUENCE [LARGE SCALE GENOMIC DNA]</scope>
    <source>
        <strain evidence="9 10">237</strain>
    </source>
</reference>
<evidence type="ECO:0000256" key="7">
    <source>
        <dbReference type="RuleBase" id="RU363032"/>
    </source>
</evidence>
<protein>
    <submittedName>
        <fullName evidence="9">Glycerol-3-phosphate ABC transporter permease</fullName>
    </submittedName>
</protein>
<dbReference type="PANTHER" id="PTHR30193">
    <property type="entry name" value="ABC TRANSPORTER PERMEASE PROTEIN"/>
    <property type="match status" value="1"/>
</dbReference>
<accession>A0A166HKL1</accession>
<feature type="transmembrane region" description="Helical" evidence="7">
    <location>
        <begin position="174"/>
        <end position="198"/>
    </location>
</feature>
<evidence type="ECO:0000256" key="5">
    <source>
        <dbReference type="ARBA" id="ARBA00022989"/>
    </source>
</evidence>
<dbReference type="GO" id="GO:0005886">
    <property type="term" value="C:plasma membrane"/>
    <property type="evidence" value="ECO:0007669"/>
    <property type="project" value="UniProtKB-SubCell"/>
</dbReference>
<keyword evidence="5 7" id="KW-1133">Transmembrane helix</keyword>
<dbReference type="GO" id="GO:0055085">
    <property type="term" value="P:transmembrane transport"/>
    <property type="evidence" value="ECO:0007669"/>
    <property type="project" value="InterPro"/>
</dbReference>
<evidence type="ECO:0000313" key="9">
    <source>
        <dbReference type="EMBL" id="KZL42831.1"/>
    </source>
</evidence>
<evidence type="ECO:0000259" key="8">
    <source>
        <dbReference type="PROSITE" id="PS50928"/>
    </source>
</evidence>
<dbReference type="CDD" id="cd06261">
    <property type="entry name" value="TM_PBP2"/>
    <property type="match status" value="1"/>
</dbReference>
<feature type="domain" description="ABC transmembrane type-1" evidence="8">
    <location>
        <begin position="88"/>
        <end position="300"/>
    </location>
</feature>
<evidence type="ECO:0000256" key="1">
    <source>
        <dbReference type="ARBA" id="ARBA00004651"/>
    </source>
</evidence>
<dbReference type="PANTHER" id="PTHR30193:SF37">
    <property type="entry name" value="INNER MEMBRANE ABC TRANSPORTER PERMEASE PROTEIN YCJO"/>
    <property type="match status" value="1"/>
</dbReference>
<dbReference type="RefSeq" id="WP_056996500.1">
    <property type="nucleotide sequence ID" value="NZ_JYDC01000017.1"/>
</dbReference>
<keyword evidence="2 7" id="KW-0813">Transport</keyword>
<keyword evidence="6 7" id="KW-0472">Membrane</keyword>
<gene>
    <name evidence="9" type="ORF">TY91_03010</name>
</gene>
<dbReference type="PROSITE" id="PS50928">
    <property type="entry name" value="ABC_TM1"/>
    <property type="match status" value="1"/>
</dbReference>
<dbReference type="PATRIC" id="fig|33960.6.peg.1013"/>
<feature type="transmembrane region" description="Helical" evidence="7">
    <location>
        <begin position="92"/>
        <end position="113"/>
    </location>
</feature>
<proteinExistence type="inferred from homology"/>
<dbReference type="Proteomes" id="UP000076480">
    <property type="component" value="Unassembled WGS sequence"/>
</dbReference>
<dbReference type="InterPro" id="IPR051393">
    <property type="entry name" value="ABC_transporter_permease"/>
</dbReference>
<keyword evidence="4 7" id="KW-0812">Transmembrane</keyword>
<dbReference type="Gene3D" id="1.10.3720.10">
    <property type="entry name" value="MetI-like"/>
    <property type="match status" value="1"/>
</dbReference>
<keyword evidence="3" id="KW-1003">Cell membrane</keyword>
<evidence type="ECO:0000256" key="2">
    <source>
        <dbReference type="ARBA" id="ARBA00022448"/>
    </source>
</evidence>
<dbReference type="InterPro" id="IPR000515">
    <property type="entry name" value="MetI-like"/>
</dbReference>
<comment type="similarity">
    <text evidence="7">Belongs to the binding-protein-dependent transport system permease family.</text>
</comment>
<evidence type="ECO:0000256" key="4">
    <source>
        <dbReference type="ARBA" id="ARBA00022692"/>
    </source>
</evidence>
<dbReference type="InterPro" id="IPR035906">
    <property type="entry name" value="MetI-like_sf"/>
</dbReference>
<name>A0A166HKL1_SECCO</name>
<dbReference type="Pfam" id="PF00528">
    <property type="entry name" value="BPD_transp_1"/>
    <property type="match status" value="1"/>
</dbReference>